<dbReference type="PROSITE" id="PS50263">
    <property type="entry name" value="CN_HYDROLASE"/>
    <property type="match status" value="1"/>
</dbReference>
<evidence type="ECO:0000259" key="10">
    <source>
        <dbReference type="PROSITE" id="PS50263"/>
    </source>
</evidence>
<evidence type="ECO:0000256" key="8">
    <source>
        <dbReference type="HAMAP-Rule" id="MF_01148"/>
    </source>
</evidence>
<organism evidence="12">
    <name type="scientific">Mycolicibacterium mucogenicum DSM 44124</name>
    <dbReference type="NCBI Taxonomy" id="1226753"/>
    <lineage>
        <taxon>Bacteria</taxon>
        <taxon>Bacillati</taxon>
        <taxon>Actinomycetota</taxon>
        <taxon>Actinomycetes</taxon>
        <taxon>Mycobacteriales</taxon>
        <taxon>Mycobacteriaceae</taxon>
        <taxon>Mycolicibacterium</taxon>
    </lineage>
</organism>
<keyword evidence="4 8" id="KW-0812">Transmembrane</keyword>
<keyword evidence="6 8" id="KW-0472">Membrane</keyword>
<evidence type="ECO:0000256" key="6">
    <source>
        <dbReference type="ARBA" id="ARBA00023136"/>
    </source>
</evidence>
<feature type="transmembrane region" description="Helical" evidence="8">
    <location>
        <begin position="88"/>
        <end position="104"/>
    </location>
</feature>
<reference evidence="12" key="1">
    <citation type="submission" date="2018-01" db="EMBL/GenBank/DDBJ databases">
        <title>Comparative genomics of Mycobacterium mucogenicum and Mycobacterium neoaurum clade members emphasizing tRNA and non-coding RNA.</title>
        <authorList>
            <person name="Behra P.R.K."/>
            <person name="Pettersson B.M.F."/>
            <person name="Das S."/>
            <person name="Dasgupta S."/>
            <person name="Kirsebom L.A."/>
        </authorList>
    </citation>
    <scope>NUCLEOTIDE SEQUENCE</scope>
    <source>
        <strain evidence="12">DSM 44124</strain>
    </source>
</reference>
<dbReference type="GO" id="GO:0005886">
    <property type="term" value="C:plasma membrane"/>
    <property type="evidence" value="ECO:0007669"/>
    <property type="project" value="UniProtKB-SubCell"/>
</dbReference>
<dbReference type="GeneID" id="76726686"/>
<feature type="transmembrane region" description="Helical" evidence="8">
    <location>
        <begin position="253"/>
        <end position="271"/>
    </location>
</feature>
<dbReference type="Gene3D" id="3.60.110.10">
    <property type="entry name" value="Carbon-nitrogen hydrolase"/>
    <property type="match status" value="1"/>
</dbReference>
<dbReference type="PANTHER" id="PTHR38686:SF1">
    <property type="entry name" value="APOLIPOPROTEIN N-ACYLTRANSFERASE"/>
    <property type="match status" value="1"/>
</dbReference>
<dbReference type="AlphaFoldDB" id="A0A8H2JDQ4"/>
<evidence type="ECO:0000256" key="9">
    <source>
        <dbReference type="SAM" id="MobiDB-lite"/>
    </source>
</evidence>
<feature type="transmembrane region" description="Helical" evidence="8">
    <location>
        <begin position="169"/>
        <end position="191"/>
    </location>
</feature>
<dbReference type="GO" id="GO:0016410">
    <property type="term" value="F:N-acyltransferase activity"/>
    <property type="evidence" value="ECO:0007669"/>
    <property type="project" value="UniProtKB-UniRule"/>
</dbReference>
<dbReference type="EMBL" id="POTL01000001">
    <property type="protein sequence ID" value="TLH53863.1"/>
    <property type="molecule type" value="Genomic_DNA"/>
</dbReference>
<dbReference type="InterPro" id="IPR004563">
    <property type="entry name" value="Apolipo_AcylTrfase"/>
</dbReference>
<dbReference type="UniPathway" id="UPA00666"/>
<comment type="function">
    <text evidence="8">Catalyzes the phospholipid dependent N-acylation of the N-terminal cysteine of apolipoprotein, the last step in lipoprotein maturation.</text>
</comment>
<evidence type="ECO:0000256" key="5">
    <source>
        <dbReference type="ARBA" id="ARBA00022989"/>
    </source>
</evidence>
<dbReference type="RefSeq" id="WP_099048660.1">
    <property type="nucleotide sequence ID" value="NZ_ANBS01000044.1"/>
</dbReference>
<reference evidence="11 13" key="3">
    <citation type="journal article" date="2019" name="Sci. Rep.">
        <title>Insight into the biology of Mycobacterium mucogenicum and Mycobacterium neoaurum clade members.</title>
        <authorList>
            <person name="Behra P.R.K."/>
            <person name="Pettersson B.M.F."/>
            <person name="Ramesh M."/>
            <person name="Dasgupta S."/>
            <person name="Kirsebom L.A."/>
        </authorList>
    </citation>
    <scope>NUCLEOTIDE SEQUENCE [LARGE SCALE GENOMIC DNA]</scope>
    <source>
        <strain evidence="11 13">DSM 44124</strain>
    </source>
</reference>
<comment type="subcellular location">
    <subcellularLocation>
        <location evidence="1 8">Cell membrane</location>
        <topology evidence="1 8">Multi-pass membrane protein</topology>
    </subcellularLocation>
</comment>
<dbReference type="GO" id="GO:0042158">
    <property type="term" value="P:lipoprotein biosynthetic process"/>
    <property type="evidence" value="ECO:0007669"/>
    <property type="project" value="UniProtKB-UniRule"/>
</dbReference>
<evidence type="ECO:0000256" key="2">
    <source>
        <dbReference type="ARBA" id="ARBA00022475"/>
    </source>
</evidence>
<feature type="transmembrane region" description="Helical" evidence="8">
    <location>
        <begin position="139"/>
        <end position="162"/>
    </location>
</feature>
<feature type="compositionally biased region" description="Acidic residues" evidence="9">
    <location>
        <begin position="8"/>
        <end position="21"/>
    </location>
</feature>
<dbReference type="InterPro" id="IPR036526">
    <property type="entry name" value="C-N_Hydrolase_sf"/>
</dbReference>
<dbReference type="CDD" id="cd07571">
    <property type="entry name" value="ALP_N-acyl_transferase"/>
    <property type="match status" value="1"/>
</dbReference>
<accession>A0A8H2JDQ4</accession>
<keyword evidence="12" id="KW-0449">Lipoprotein</keyword>
<dbReference type="EC" id="2.3.1.269" evidence="8"/>
<evidence type="ECO:0000256" key="7">
    <source>
        <dbReference type="ARBA" id="ARBA00023315"/>
    </source>
</evidence>
<feature type="domain" description="CN hydrolase" evidence="10">
    <location>
        <begin position="287"/>
        <end position="543"/>
    </location>
</feature>
<name>A0A8H2JDQ4_MYCMU</name>
<feature type="compositionally biased region" description="Acidic residues" evidence="9">
    <location>
        <begin position="599"/>
        <end position="608"/>
    </location>
</feature>
<dbReference type="NCBIfam" id="TIGR00546">
    <property type="entry name" value="lnt"/>
    <property type="match status" value="1"/>
</dbReference>
<reference evidence="11 13" key="2">
    <citation type="journal article" date="2019" name="BMC Evol. Biol.">
        <title>Comparative genomics of Mycobacterium mucogenicum and Mycobacterium neoaurum clade members emphasizing tRNA and non-coding RNA.</title>
        <authorList>
            <person name="Behra P.R.K."/>
            <person name="Pettersson B.M.F."/>
            <person name="Das S."/>
            <person name="Dasgupta S."/>
            <person name="Kirsebom L.A."/>
        </authorList>
    </citation>
    <scope>NUCLEOTIDE SEQUENCE [LARGE SCALE GENOMIC DNA]</scope>
    <source>
        <strain evidence="11 13">DSM 44124</strain>
    </source>
</reference>
<feature type="region of interest" description="Disordered" evidence="9">
    <location>
        <begin position="584"/>
        <end position="608"/>
    </location>
</feature>
<dbReference type="KEGG" id="mmuc:C1S78_017290"/>
<dbReference type="EMBL" id="CP062008">
    <property type="protein sequence ID" value="QPG67316.1"/>
    <property type="molecule type" value="Genomic_DNA"/>
</dbReference>
<evidence type="ECO:0000313" key="13">
    <source>
        <dbReference type="Proteomes" id="UP000309231"/>
    </source>
</evidence>
<evidence type="ECO:0000313" key="11">
    <source>
        <dbReference type="EMBL" id="QPG67316.1"/>
    </source>
</evidence>
<evidence type="ECO:0000256" key="1">
    <source>
        <dbReference type="ARBA" id="ARBA00004651"/>
    </source>
</evidence>
<dbReference type="HAMAP" id="MF_01148">
    <property type="entry name" value="Lnt"/>
    <property type="match status" value="1"/>
</dbReference>
<comment type="pathway">
    <text evidence="8">Protein modification; lipoprotein biosynthesis (N-acyl transfer).</text>
</comment>
<evidence type="ECO:0000313" key="12">
    <source>
        <dbReference type="EMBL" id="TLH53863.1"/>
    </source>
</evidence>
<dbReference type="SUPFAM" id="SSF56317">
    <property type="entry name" value="Carbon-nitrogen hydrolase"/>
    <property type="match status" value="1"/>
</dbReference>
<feature type="transmembrane region" description="Helical" evidence="8">
    <location>
        <begin position="116"/>
        <end position="133"/>
    </location>
</feature>
<keyword evidence="3 8" id="KW-0808">Transferase</keyword>
<feature type="transmembrane region" description="Helical" evidence="8">
    <location>
        <begin position="553"/>
        <end position="574"/>
    </location>
</feature>
<proteinExistence type="inferred from homology"/>
<keyword evidence="5 8" id="KW-1133">Transmembrane helix</keyword>
<protein>
    <recommendedName>
        <fullName evidence="8">Apolipoprotein N-acyltransferase</fullName>
        <shortName evidence="8">ALP N-acyltransferase</shortName>
        <ecNumber evidence="8">2.3.1.269</ecNumber>
    </recommendedName>
</protein>
<feature type="region of interest" description="Disordered" evidence="9">
    <location>
        <begin position="1"/>
        <end position="49"/>
    </location>
</feature>
<feature type="transmembrane region" description="Helical" evidence="8">
    <location>
        <begin position="211"/>
        <end position="233"/>
    </location>
</feature>
<evidence type="ECO:0000256" key="3">
    <source>
        <dbReference type="ARBA" id="ARBA00022679"/>
    </source>
</evidence>
<comment type="similarity">
    <text evidence="8">Belongs to the CN hydrolase family. Apolipoprotein N-acyltransferase subfamily.</text>
</comment>
<keyword evidence="7 8" id="KW-0012">Acyltransferase</keyword>
<keyword evidence="2 8" id="KW-1003">Cell membrane</keyword>
<dbReference type="PANTHER" id="PTHR38686">
    <property type="entry name" value="APOLIPOPROTEIN N-ACYLTRANSFERASE"/>
    <property type="match status" value="1"/>
</dbReference>
<evidence type="ECO:0000256" key="4">
    <source>
        <dbReference type="ARBA" id="ARBA00022692"/>
    </source>
</evidence>
<gene>
    <name evidence="8 12" type="primary">lnt</name>
    <name evidence="11" type="ORF">C1S78_017290</name>
    <name evidence="12" type="ORF">C1S78_17250</name>
</gene>
<feature type="transmembrane region" description="Helical" evidence="8">
    <location>
        <begin position="66"/>
        <end position="82"/>
    </location>
</feature>
<sequence>MAERTEGTEDTADTEGAEDTQDTERTEAPPETEAEPETPAEPEQPQGPGRGARIITGLRRFFEPRLVRLAAAVVAGLLLCASFPPFDLWYLSFVALALLAWVLIDERTTPAGGFGYGMLGGLAFYTLLLPWISNFVGPVPWLMLSALEAFFTGVFGLTAVLVRRLPTWPLWFAALWVAAEWLKSTVPFGGFPWGVVAFSQTDSPLLPLAQLGGAPLVSFAVALIGFSATAIVLEAVRHWRHDHRTGAAAPPEVFIPGICIAVVLLLTVLAWPHVRKAGAGAGDDPAINVAAIQGNVPRLGLDFNAQRRAVLDNHVRETKQLAEDVRAGRAPQPTVVIWPENSSDIDPLVNADAAELISAASAAIHAPILVGTVLAAPEYTPEHPVTTNSVIVWNGTDGPGDRHDKAIVQPFGEYLPWRSFFRLLSSYADRAGYFVPGNGNGVVTAAGVPIGVTTCWEVIFDRAARQSVLNGAQLLAVPANNATFDEPMSVQQLAFARLRAVEHDRYVVVAGTTGISAVVAPNGQVLERTEFFQPGYLDRQVRLKTDLTLATRWGPVINGVLIAVGVSALLAAMLHNRNLVRRREAAAADQDGSPTAPDTDTDTESEQG</sequence>
<feature type="compositionally biased region" description="Acidic residues" evidence="9">
    <location>
        <begin position="30"/>
        <end position="40"/>
    </location>
</feature>
<dbReference type="Proteomes" id="UP000309231">
    <property type="component" value="Chromosome"/>
</dbReference>
<dbReference type="InterPro" id="IPR045378">
    <property type="entry name" value="LNT_N"/>
</dbReference>
<dbReference type="Pfam" id="PF00795">
    <property type="entry name" value="CN_hydrolase"/>
    <property type="match status" value="1"/>
</dbReference>
<comment type="catalytic activity">
    <reaction evidence="8">
        <text>N-terminal S-1,2-diacyl-sn-glyceryl-L-cysteinyl-[lipoprotein] + a glycerophospholipid = N-acyl-S-1,2-diacyl-sn-glyceryl-L-cysteinyl-[lipoprotein] + a 2-acyl-sn-glycero-3-phospholipid + H(+)</text>
        <dbReference type="Rhea" id="RHEA:48228"/>
        <dbReference type="Rhea" id="RHEA-COMP:14681"/>
        <dbReference type="Rhea" id="RHEA-COMP:14684"/>
        <dbReference type="ChEBI" id="CHEBI:15378"/>
        <dbReference type="ChEBI" id="CHEBI:136912"/>
        <dbReference type="ChEBI" id="CHEBI:140656"/>
        <dbReference type="ChEBI" id="CHEBI:140657"/>
        <dbReference type="ChEBI" id="CHEBI:140660"/>
        <dbReference type="EC" id="2.3.1.269"/>
    </reaction>
</comment>
<keyword evidence="13" id="KW-1185">Reference proteome</keyword>
<dbReference type="Pfam" id="PF20154">
    <property type="entry name" value="LNT_N"/>
    <property type="match status" value="1"/>
</dbReference>
<dbReference type="InterPro" id="IPR003010">
    <property type="entry name" value="C-N_Hydrolase"/>
</dbReference>